<gene>
    <name evidence="1" type="ORF">RB653_005909</name>
</gene>
<organism evidence="1 2">
    <name type="scientific">Dictyostelium firmibasis</name>
    <dbReference type="NCBI Taxonomy" id="79012"/>
    <lineage>
        <taxon>Eukaryota</taxon>
        <taxon>Amoebozoa</taxon>
        <taxon>Evosea</taxon>
        <taxon>Eumycetozoa</taxon>
        <taxon>Dictyostelia</taxon>
        <taxon>Dictyosteliales</taxon>
        <taxon>Dictyosteliaceae</taxon>
        <taxon>Dictyostelium</taxon>
    </lineage>
</organism>
<protein>
    <submittedName>
        <fullName evidence="1">Uncharacterized protein</fullName>
    </submittedName>
</protein>
<sequence>MNLNKNSIVLGTLLLKGPLTRPTLWSYVSRFNFYSGLTNLKLHMHKMVKDNRITRKVSPLTKIKGQEIFEYSIVQGNERNTIPQEILDKIKTEIDTFDELLSTTTEKK</sequence>
<evidence type="ECO:0000313" key="1">
    <source>
        <dbReference type="EMBL" id="KAK5584301.1"/>
    </source>
</evidence>
<name>A0AAN7YZQ3_9MYCE</name>
<comment type="caution">
    <text evidence="1">The sequence shown here is derived from an EMBL/GenBank/DDBJ whole genome shotgun (WGS) entry which is preliminary data.</text>
</comment>
<evidence type="ECO:0000313" key="2">
    <source>
        <dbReference type="Proteomes" id="UP001344447"/>
    </source>
</evidence>
<proteinExistence type="predicted"/>
<reference evidence="1 2" key="1">
    <citation type="submission" date="2023-11" db="EMBL/GenBank/DDBJ databases">
        <title>Dfirmibasis_genome.</title>
        <authorList>
            <person name="Edelbroek B."/>
            <person name="Kjellin J."/>
            <person name="Jerlstrom-Hultqvist J."/>
            <person name="Soderbom F."/>
        </authorList>
    </citation>
    <scope>NUCLEOTIDE SEQUENCE [LARGE SCALE GENOMIC DNA]</scope>
    <source>
        <strain evidence="1 2">TNS-C-14</strain>
    </source>
</reference>
<keyword evidence="2" id="KW-1185">Reference proteome</keyword>
<dbReference type="EMBL" id="JAVFKY010000001">
    <property type="protein sequence ID" value="KAK5584301.1"/>
    <property type="molecule type" value="Genomic_DNA"/>
</dbReference>
<accession>A0AAN7YZQ3</accession>
<dbReference type="AlphaFoldDB" id="A0AAN7YZQ3"/>
<dbReference type="Proteomes" id="UP001344447">
    <property type="component" value="Unassembled WGS sequence"/>
</dbReference>